<dbReference type="Gene3D" id="1.10.10.10">
    <property type="entry name" value="Winged helix-like DNA-binding domain superfamily/Winged helix DNA-binding domain"/>
    <property type="match status" value="1"/>
</dbReference>
<dbReference type="InterPro" id="IPR036390">
    <property type="entry name" value="WH_DNA-bd_sf"/>
</dbReference>
<accession>C5BKI5</accession>
<keyword evidence="6" id="KW-1185">Reference proteome</keyword>
<dbReference type="RefSeq" id="WP_015819217.1">
    <property type="nucleotide sequence ID" value="NC_012997.1"/>
</dbReference>
<name>C5BKI5_TERTT</name>
<dbReference type="PANTHER" id="PTHR33204:SF37">
    <property type="entry name" value="HTH-TYPE TRANSCRIPTIONAL REGULATOR YODB"/>
    <property type="match status" value="1"/>
</dbReference>
<keyword evidence="1" id="KW-0805">Transcription regulation</keyword>
<dbReference type="EMBL" id="CP001614">
    <property type="protein sequence ID" value="ACR13104.1"/>
    <property type="molecule type" value="Genomic_DNA"/>
</dbReference>
<reference evidence="5 6" key="1">
    <citation type="journal article" date="2009" name="PLoS ONE">
        <title>The complete genome of Teredinibacter turnerae T7901: an intracellular endosymbiont of marine wood-boring bivalves (shipworms).</title>
        <authorList>
            <person name="Yang J.C."/>
            <person name="Madupu R."/>
            <person name="Durkin A.S."/>
            <person name="Ekborg N.A."/>
            <person name="Pedamallu C.S."/>
            <person name="Hostetler J.B."/>
            <person name="Radune D."/>
            <person name="Toms B.S."/>
            <person name="Henrissat B."/>
            <person name="Coutinho P.M."/>
            <person name="Schwarz S."/>
            <person name="Field L."/>
            <person name="Trindade-Silva A.E."/>
            <person name="Soares C.A.G."/>
            <person name="Elshahawi S."/>
            <person name="Hanora A."/>
            <person name="Schmidt E.W."/>
            <person name="Haygood M.G."/>
            <person name="Posfai J."/>
            <person name="Benner J."/>
            <person name="Madinger C."/>
            <person name="Nove J."/>
            <person name="Anton B."/>
            <person name="Chaudhary K."/>
            <person name="Foster J."/>
            <person name="Holman A."/>
            <person name="Kumar S."/>
            <person name="Lessard P.A."/>
            <person name="Luyten Y.A."/>
            <person name="Slatko B."/>
            <person name="Wood N."/>
            <person name="Wu B."/>
            <person name="Teplitski M."/>
            <person name="Mougous J.D."/>
            <person name="Ward N."/>
            <person name="Eisen J.A."/>
            <person name="Badger J.H."/>
            <person name="Distel D.L."/>
        </authorList>
    </citation>
    <scope>NUCLEOTIDE SEQUENCE [LARGE SCALE GENOMIC DNA]</scope>
    <source>
        <strain evidence="6">ATCC 39867 / T7901</strain>
    </source>
</reference>
<proteinExistence type="predicted"/>
<feature type="domain" description="HTH hxlR-type" evidence="4">
    <location>
        <begin position="12"/>
        <end position="112"/>
    </location>
</feature>
<dbReference type="HOGENOM" id="CLU_111585_4_0_6"/>
<dbReference type="AlphaFoldDB" id="C5BKI5"/>
<dbReference type="PROSITE" id="PS51118">
    <property type="entry name" value="HTH_HXLR"/>
    <property type="match status" value="1"/>
</dbReference>
<keyword evidence="3" id="KW-0804">Transcription</keyword>
<dbReference type="InterPro" id="IPR002577">
    <property type="entry name" value="HTH_HxlR"/>
</dbReference>
<dbReference type="GO" id="GO:0003677">
    <property type="term" value="F:DNA binding"/>
    <property type="evidence" value="ECO:0007669"/>
    <property type="project" value="UniProtKB-KW"/>
</dbReference>
<dbReference type="STRING" id="377629.TERTU_4703"/>
<dbReference type="KEGG" id="ttu:TERTU_4703"/>
<dbReference type="SUPFAM" id="SSF46785">
    <property type="entry name" value="Winged helix' DNA-binding domain"/>
    <property type="match status" value="1"/>
</dbReference>
<evidence type="ECO:0000256" key="1">
    <source>
        <dbReference type="ARBA" id="ARBA00023015"/>
    </source>
</evidence>
<evidence type="ECO:0000256" key="2">
    <source>
        <dbReference type="ARBA" id="ARBA00023125"/>
    </source>
</evidence>
<evidence type="ECO:0000259" key="4">
    <source>
        <dbReference type="PROSITE" id="PS51118"/>
    </source>
</evidence>
<dbReference type="eggNOG" id="COG1733">
    <property type="taxonomic scope" value="Bacteria"/>
</dbReference>
<dbReference type="InterPro" id="IPR036388">
    <property type="entry name" value="WH-like_DNA-bd_sf"/>
</dbReference>
<evidence type="ECO:0000313" key="5">
    <source>
        <dbReference type="EMBL" id="ACR13104.1"/>
    </source>
</evidence>
<organism evidence="5 6">
    <name type="scientific">Teredinibacter turnerae (strain ATCC 39867 / T7901)</name>
    <dbReference type="NCBI Taxonomy" id="377629"/>
    <lineage>
        <taxon>Bacteria</taxon>
        <taxon>Pseudomonadati</taxon>
        <taxon>Pseudomonadota</taxon>
        <taxon>Gammaproteobacteria</taxon>
        <taxon>Cellvibrionales</taxon>
        <taxon>Cellvibrionaceae</taxon>
        <taxon>Teredinibacter</taxon>
    </lineage>
</organism>
<dbReference type="Proteomes" id="UP000009080">
    <property type="component" value="Chromosome"/>
</dbReference>
<dbReference type="OrthoDB" id="9807069at2"/>
<dbReference type="Pfam" id="PF01638">
    <property type="entry name" value="HxlR"/>
    <property type="match status" value="1"/>
</dbReference>
<sequence length="119" mass="13460">MKNNEKKQSARTPTVYRKLEDVVGCKWSVSVLVAVRQGVNRPGLLEQTIEGISKKVLSERLRKLTAYGLLRKQVYPEVPPRTEYTMTKSGEKLALIVEQIQLLDEQLSESKTSENKIGS</sequence>
<gene>
    <name evidence="5" type="ordered locus">TERTU_4703</name>
</gene>
<evidence type="ECO:0000256" key="3">
    <source>
        <dbReference type="ARBA" id="ARBA00023163"/>
    </source>
</evidence>
<dbReference type="PANTHER" id="PTHR33204">
    <property type="entry name" value="TRANSCRIPTIONAL REGULATOR, MARR FAMILY"/>
    <property type="match status" value="1"/>
</dbReference>
<evidence type="ECO:0000313" key="6">
    <source>
        <dbReference type="Proteomes" id="UP000009080"/>
    </source>
</evidence>
<keyword evidence="2" id="KW-0238">DNA-binding</keyword>
<protein>
    <submittedName>
        <fullName evidence="5">Transcriptional regulator, HxlR family</fullName>
    </submittedName>
</protein>